<dbReference type="InterPro" id="IPR007373">
    <property type="entry name" value="Thiamin_PyroPKinase_B1-bd"/>
</dbReference>
<name>A0ABP0WH35_9BRYO</name>
<keyword evidence="4 8" id="KW-0547">Nucleotide-binding</keyword>
<evidence type="ECO:0000313" key="10">
    <source>
        <dbReference type="EMBL" id="CAK9265063.1"/>
    </source>
</evidence>
<dbReference type="Proteomes" id="UP001497444">
    <property type="component" value="Chromosome 17"/>
</dbReference>
<evidence type="ECO:0000256" key="3">
    <source>
        <dbReference type="ARBA" id="ARBA00022679"/>
    </source>
</evidence>
<dbReference type="InterPro" id="IPR016966">
    <property type="entry name" value="Thiamin_pyrophosphokinase_euk"/>
</dbReference>
<comment type="function">
    <text evidence="7">Catalyzes the phosphorylation of thiamine to thiamine pyrophosphate (TPP). TPP is an active cofactor for enzymes involved in glycolysis and energy production. Plant leaves require high levels of TPP for photosynthesis and carbohydrate metabolism.</text>
</comment>
<dbReference type="EMBL" id="OZ020112">
    <property type="protein sequence ID" value="CAK9265063.1"/>
    <property type="molecule type" value="Genomic_DNA"/>
</dbReference>
<dbReference type="PANTHER" id="PTHR13622:SF8">
    <property type="entry name" value="THIAMIN PYROPHOSPHOKINASE 1"/>
    <property type="match status" value="1"/>
</dbReference>
<gene>
    <name evidence="10" type="ORF">CSSPJE1EN1_LOCUS10541</name>
</gene>
<dbReference type="CDD" id="cd07995">
    <property type="entry name" value="TPK"/>
    <property type="match status" value="1"/>
</dbReference>
<dbReference type="InterPro" id="IPR036371">
    <property type="entry name" value="TPK_B1-bd_sf"/>
</dbReference>
<evidence type="ECO:0000256" key="2">
    <source>
        <dbReference type="ARBA" id="ARBA00006785"/>
    </source>
</evidence>
<dbReference type="Gene3D" id="3.40.50.10240">
    <property type="entry name" value="Thiamin pyrophosphokinase, catalytic domain"/>
    <property type="match status" value="1"/>
</dbReference>
<evidence type="ECO:0000313" key="11">
    <source>
        <dbReference type="Proteomes" id="UP001497444"/>
    </source>
</evidence>
<dbReference type="NCBIfam" id="TIGR01378">
    <property type="entry name" value="thi_PPkinase"/>
    <property type="match status" value="1"/>
</dbReference>
<evidence type="ECO:0000256" key="7">
    <source>
        <dbReference type="ARBA" id="ARBA00025120"/>
    </source>
</evidence>
<organism evidence="10 11">
    <name type="scientific">Sphagnum jensenii</name>
    <dbReference type="NCBI Taxonomy" id="128206"/>
    <lineage>
        <taxon>Eukaryota</taxon>
        <taxon>Viridiplantae</taxon>
        <taxon>Streptophyta</taxon>
        <taxon>Embryophyta</taxon>
        <taxon>Bryophyta</taxon>
        <taxon>Sphagnophytina</taxon>
        <taxon>Sphagnopsida</taxon>
        <taxon>Sphagnales</taxon>
        <taxon>Sphagnaceae</taxon>
        <taxon>Sphagnum</taxon>
    </lineage>
</organism>
<sequence length="255" mass="28723">MQHKTDYVLNYKKNIRSESTLMLILLNYHLPCFTPQLWGQVSLRMCTDGGANRLYDELPLLFPSDDPADIRHKYKPDVIRGDLDSIRPNVKECYSKMGTTIIDQTNDQETTDLHKCVIYIRDFTPDLDKTHLKILVVGALGGRFDHEAANIDVLHTFANVLHIVLLSEESSLTLLAPGYLHKIHINRSFEGPHCGLIPLGAPSTSTTTTGLHWNLSDTPMAFGSLISTCNILESDIVTVQSDAYLLWTTEIRFEP</sequence>
<protein>
    <recommendedName>
        <fullName evidence="8">Thiamine pyrophosphokinase</fullName>
        <ecNumber evidence="8">2.7.6.2</ecNumber>
    </recommendedName>
</protein>
<evidence type="ECO:0000256" key="5">
    <source>
        <dbReference type="ARBA" id="ARBA00022777"/>
    </source>
</evidence>
<proteinExistence type="inferred from homology"/>
<accession>A0ABP0WH35</accession>
<keyword evidence="6 8" id="KW-0067">ATP-binding</keyword>
<dbReference type="PANTHER" id="PTHR13622">
    <property type="entry name" value="THIAMIN PYROPHOSPHOKINASE"/>
    <property type="match status" value="1"/>
</dbReference>
<comment type="pathway">
    <text evidence="1 8">Cofactor biosynthesis; thiamine diphosphate biosynthesis; thiamine diphosphate from thiamine: step 1/1.</text>
</comment>
<dbReference type="SUPFAM" id="SSF63999">
    <property type="entry name" value="Thiamin pyrophosphokinase, catalytic domain"/>
    <property type="match status" value="1"/>
</dbReference>
<dbReference type="InterPro" id="IPR006282">
    <property type="entry name" value="Thi_PPkinase"/>
</dbReference>
<feature type="domain" description="Thiamin pyrophosphokinase thiamin-binding" evidence="9">
    <location>
        <begin position="181"/>
        <end position="245"/>
    </location>
</feature>
<dbReference type="PIRSF" id="PIRSF031057">
    <property type="entry name" value="Thiamin_pyrophosphokinase"/>
    <property type="match status" value="1"/>
</dbReference>
<evidence type="ECO:0000256" key="1">
    <source>
        <dbReference type="ARBA" id="ARBA00005078"/>
    </source>
</evidence>
<keyword evidence="3 8" id="KW-0808">Transferase</keyword>
<comment type="catalytic activity">
    <reaction evidence="8">
        <text>thiamine + ATP = thiamine diphosphate + AMP + H(+)</text>
        <dbReference type="Rhea" id="RHEA:11576"/>
        <dbReference type="ChEBI" id="CHEBI:15378"/>
        <dbReference type="ChEBI" id="CHEBI:18385"/>
        <dbReference type="ChEBI" id="CHEBI:30616"/>
        <dbReference type="ChEBI" id="CHEBI:58937"/>
        <dbReference type="ChEBI" id="CHEBI:456215"/>
    </reaction>
</comment>
<dbReference type="InterPro" id="IPR007371">
    <property type="entry name" value="TPK_catalytic"/>
</dbReference>
<dbReference type="Pfam" id="PF04263">
    <property type="entry name" value="TPK_catalytic"/>
    <property type="match status" value="1"/>
</dbReference>
<dbReference type="SUPFAM" id="SSF63862">
    <property type="entry name" value="Thiamin pyrophosphokinase, substrate-binding domain"/>
    <property type="match status" value="1"/>
</dbReference>
<evidence type="ECO:0000259" key="9">
    <source>
        <dbReference type="SMART" id="SM00983"/>
    </source>
</evidence>
<evidence type="ECO:0000256" key="6">
    <source>
        <dbReference type="ARBA" id="ARBA00022840"/>
    </source>
</evidence>
<dbReference type="InterPro" id="IPR036759">
    <property type="entry name" value="TPK_catalytic_sf"/>
</dbReference>
<keyword evidence="11" id="KW-1185">Reference proteome</keyword>
<dbReference type="Pfam" id="PF04265">
    <property type="entry name" value="TPK_B1_binding"/>
    <property type="match status" value="1"/>
</dbReference>
<dbReference type="SMART" id="SM00983">
    <property type="entry name" value="TPK_B1_binding"/>
    <property type="match status" value="1"/>
</dbReference>
<evidence type="ECO:0000256" key="4">
    <source>
        <dbReference type="ARBA" id="ARBA00022741"/>
    </source>
</evidence>
<dbReference type="EC" id="2.7.6.2" evidence="8"/>
<evidence type="ECO:0000256" key="8">
    <source>
        <dbReference type="PIRNR" id="PIRNR031057"/>
    </source>
</evidence>
<comment type="similarity">
    <text evidence="2 8">Belongs to the thiamine pyrophosphokinase family.</text>
</comment>
<dbReference type="Gene3D" id="2.60.120.320">
    <property type="entry name" value="Thiamin pyrophosphokinase, thiamin-binding domain"/>
    <property type="match status" value="1"/>
</dbReference>
<reference evidence="10" key="1">
    <citation type="submission" date="2024-02" db="EMBL/GenBank/DDBJ databases">
        <authorList>
            <consortium name="ELIXIR-Norway"/>
            <consortium name="Elixir Norway"/>
        </authorList>
    </citation>
    <scope>NUCLEOTIDE SEQUENCE</scope>
</reference>
<keyword evidence="5 8" id="KW-0418">Kinase</keyword>